<evidence type="ECO:0000256" key="4">
    <source>
        <dbReference type="ARBA" id="ARBA00022989"/>
    </source>
</evidence>
<protein>
    <recommendedName>
        <fullName evidence="6">SURF1-like protein</fullName>
    </recommendedName>
</protein>
<evidence type="ECO:0000256" key="3">
    <source>
        <dbReference type="ARBA" id="ARBA00022692"/>
    </source>
</evidence>
<dbReference type="Proteomes" id="UP000028702">
    <property type="component" value="Unassembled WGS sequence"/>
</dbReference>
<dbReference type="eggNOG" id="COG3346">
    <property type="taxonomic scope" value="Bacteria"/>
</dbReference>
<evidence type="ECO:0000256" key="1">
    <source>
        <dbReference type="ARBA" id="ARBA00004370"/>
    </source>
</evidence>
<evidence type="ECO:0000313" key="7">
    <source>
        <dbReference type="EMBL" id="GAK45020.1"/>
    </source>
</evidence>
<dbReference type="AlphaFoldDB" id="A0A081BAF2"/>
<evidence type="ECO:0000313" key="8">
    <source>
        <dbReference type="Proteomes" id="UP000028702"/>
    </source>
</evidence>
<comment type="caution">
    <text evidence="7">The sequence shown here is derived from an EMBL/GenBank/DDBJ whole genome shotgun (WGS) entry which is preliminary data.</text>
</comment>
<keyword evidence="4 6" id="KW-1133">Transmembrane helix</keyword>
<evidence type="ECO:0000256" key="6">
    <source>
        <dbReference type="RuleBase" id="RU363076"/>
    </source>
</evidence>
<evidence type="ECO:0000256" key="2">
    <source>
        <dbReference type="ARBA" id="ARBA00007165"/>
    </source>
</evidence>
<keyword evidence="3 6" id="KW-0812">Transmembrane</keyword>
<reference evidence="7 8" key="1">
    <citation type="submission" date="2014-07" db="EMBL/GenBank/DDBJ databases">
        <title>Tepidicaulis marinum gen. nov., sp. nov., a novel marine bacterium denitrifying nitrate to nitrous oxide strictly under microaerobic conditions.</title>
        <authorList>
            <person name="Takeuchi M."/>
            <person name="Yamagishi T."/>
            <person name="Kamagata Y."/>
            <person name="Oshima K."/>
            <person name="Hattori M."/>
            <person name="Katayama T."/>
            <person name="Hanada S."/>
            <person name="Tamaki H."/>
            <person name="Marumo K."/>
            <person name="Maeda H."/>
            <person name="Nedachi M."/>
            <person name="Iwasaki W."/>
            <person name="Suwa Y."/>
            <person name="Sakata S."/>
        </authorList>
    </citation>
    <scope>NUCLEOTIDE SEQUENCE [LARGE SCALE GENOMIC DNA]</scope>
    <source>
        <strain evidence="7 8">MA2</strain>
    </source>
</reference>
<sequence>MYFRPLLWPTVASLIALGILLALGQWQLERRDWKLDLIARMEARLSAPTISVSDIEAARALDLTSHEFRHVEVTGTFLHEKEMHWFTQAPDIGPGYDVITPLRLADGSYVLVDRGFVPERLKAQSERREGLVDGRVTLSGIVRASHQAGALDAEDNPETNTWFTRDVEKMAAYAEVAPVAPFLLIQDRGEVPGGWPRPGASVVKLKNDHLQYALTWFGLAGCLIAVYFAYHVSQGRLGFGRRR</sequence>
<proteinExistence type="inferred from homology"/>
<evidence type="ECO:0000256" key="5">
    <source>
        <dbReference type="ARBA" id="ARBA00023136"/>
    </source>
</evidence>
<feature type="transmembrane region" description="Helical" evidence="6">
    <location>
        <begin position="212"/>
        <end position="230"/>
    </location>
</feature>
<comment type="similarity">
    <text evidence="2 6">Belongs to the SURF1 family.</text>
</comment>
<dbReference type="PROSITE" id="PS50895">
    <property type="entry name" value="SURF1"/>
    <property type="match status" value="1"/>
</dbReference>
<dbReference type="RefSeq" id="WP_045445257.1">
    <property type="nucleotide sequence ID" value="NZ_BBIO01000006.1"/>
</dbReference>
<dbReference type="EMBL" id="BBIO01000006">
    <property type="protein sequence ID" value="GAK45020.1"/>
    <property type="molecule type" value="Genomic_DNA"/>
</dbReference>
<dbReference type="Pfam" id="PF02104">
    <property type="entry name" value="SURF1"/>
    <property type="match status" value="1"/>
</dbReference>
<organism evidence="7 8">
    <name type="scientific">Tepidicaulis marinus</name>
    <dbReference type="NCBI Taxonomy" id="1333998"/>
    <lineage>
        <taxon>Bacteria</taxon>
        <taxon>Pseudomonadati</taxon>
        <taxon>Pseudomonadota</taxon>
        <taxon>Alphaproteobacteria</taxon>
        <taxon>Hyphomicrobiales</taxon>
        <taxon>Parvibaculaceae</taxon>
        <taxon>Tepidicaulis</taxon>
    </lineage>
</organism>
<keyword evidence="6" id="KW-1003">Cell membrane</keyword>
<keyword evidence="8" id="KW-1185">Reference proteome</keyword>
<dbReference type="GO" id="GO:0005886">
    <property type="term" value="C:plasma membrane"/>
    <property type="evidence" value="ECO:0007669"/>
    <property type="project" value="UniProtKB-SubCell"/>
</dbReference>
<accession>A0A081BAF2</accession>
<dbReference type="InterPro" id="IPR002994">
    <property type="entry name" value="Surf1/Shy1"/>
</dbReference>
<feature type="transmembrane region" description="Helical" evidence="6">
    <location>
        <begin position="6"/>
        <end position="24"/>
    </location>
</feature>
<name>A0A081BAF2_9HYPH</name>
<dbReference type="PANTHER" id="PTHR23427">
    <property type="entry name" value="SURFEIT LOCUS PROTEIN"/>
    <property type="match status" value="1"/>
</dbReference>
<comment type="subcellular location">
    <subcellularLocation>
        <location evidence="6">Cell membrane</location>
        <topology evidence="6">Multi-pass membrane protein</topology>
    </subcellularLocation>
    <subcellularLocation>
        <location evidence="1">Membrane</location>
    </subcellularLocation>
</comment>
<gene>
    <name evidence="7" type="ORF">M2A_1519</name>
</gene>
<dbReference type="InterPro" id="IPR045214">
    <property type="entry name" value="Surf1/Surf4"/>
</dbReference>
<dbReference type="STRING" id="1333998.M2A_1519"/>
<dbReference type="CDD" id="cd06662">
    <property type="entry name" value="SURF1"/>
    <property type="match status" value="1"/>
</dbReference>
<keyword evidence="5 6" id="KW-0472">Membrane</keyword>
<dbReference type="PANTHER" id="PTHR23427:SF2">
    <property type="entry name" value="SURFEIT LOCUS PROTEIN 1"/>
    <property type="match status" value="1"/>
</dbReference>